<dbReference type="CDD" id="cd22233">
    <property type="entry name" value="RHH_CopAso-like"/>
    <property type="match status" value="1"/>
</dbReference>
<evidence type="ECO:0000259" key="1">
    <source>
        <dbReference type="Pfam" id="PF01402"/>
    </source>
</evidence>
<accession>A0ABV7ZT64</accession>
<protein>
    <submittedName>
        <fullName evidence="2">CopG family ribbon-helix-helix protein</fullName>
    </submittedName>
</protein>
<proteinExistence type="predicted"/>
<dbReference type="PANTHER" id="PTHR40688:SF2">
    <property type="entry name" value="RIBBON-HELIX-HELIX PROTEIN COPG DOMAIN-CONTAINING PROTEIN"/>
    <property type="match status" value="1"/>
</dbReference>
<feature type="domain" description="Ribbon-helix-helix protein CopG" evidence="1">
    <location>
        <begin position="4"/>
        <end position="42"/>
    </location>
</feature>
<dbReference type="InterPro" id="IPR010985">
    <property type="entry name" value="Ribbon_hlx_hlx"/>
</dbReference>
<comment type="caution">
    <text evidence="2">The sequence shown here is derived from an EMBL/GenBank/DDBJ whole genome shotgun (WGS) entry which is preliminary data.</text>
</comment>
<organism evidence="2 3">
    <name type="scientific">Saccharospirillum mangrovi</name>
    <dbReference type="NCBI Taxonomy" id="2161747"/>
    <lineage>
        <taxon>Bacteria</taxon>
        <taxon>Pseudomonadati</taxon>
        <taxon>Pseudomonadota</taxon>
        <taxon>Gammaproteobacteria</taxon>
        <taxon>Oceanospirillales</taxon>
        <taxon>Saccharospirillaceae</taxon>
        <taxon>Saccharospirillum</taxon>
    </lineage>
</organism>
<dbReference type="InterPro" id="IPR002145">
    <property type="entry name" value="CopG"/>
</dbReference>
<dbReference type="InterPro" id="IPR052991">
    <property type="entry name" value="Non-func_TypeII_TA_Antitoxin"/>
</dbReference>
<dbReference type="SUPFAM" id="SSF47598">
    <property type="entry name" value="Ribbon-helix-helix"/>
    <property type="match status" value="1"/>
</dbReference>
<dbReference type="EMBL" id="JBHRYR010000002">
    <property type="protein sequence ID" value="MFC3851405.1"/>
    <property type="molecule type" value="Genomic_DNA"/>
</dbReference>
<reference evidence="3" key="1">
    <citation type="journal article" date="2019" name="Int. J. Syst. Evol. Microbiol.">
        <title>The Global Catalogue of Microorganisms (GCM) 10K type strain sequencing project: providing services to taxonomists for standard genome sequencing and annotation.</title>
        <authorList>
            <consortium name="The Broad Institute Genomics Platform"/>
            <consortium name="The Broad Institute Genome Sequencing Center for Infectious Disease"/>
            <person name="Wu L."/>
            <person name="Ma J."/>
        </authorList>
    </citation>
    <scope>NUCLEOTIDE SEQUENCE [LARGE SCALE GENOMIC DNA]</scope>
    <source>
        <strain evidence="3">IBRC 10765</strain>
    </source>
</reference>
<dbReference type="PANTHER" id="PTHR40688">
    <property type="match status" value="1"/>
</dbReference>
<dbReference type="RefSeq" id="WP_380692558.1">
    <property type="nucleotide sequence ID" value="NZ_JBHRYR010000002.1"/>
</dbReference>
<name>A0ABV7ZT64_9GAMM</name>
<evidence type="ECO:0000313" key="3">
    <source>
        <dbReference type="Proteomes" id="UP001595617"/>
    </source>
</evidence>
<dbReference type="Proteomes" id="UP001595617">
    <property type="component" value="Unassembled WGS sequence"/>
</dbReference>
<evidence type="ECO:0000313" key="2">
    <source>
        <dbReference type="EMBL" id="MFC3851405.1"/>
    </source>
</evidence>
<keyword evidence="3" id="KW-1185">Reference proteome</keyword>
<dbReference type="Pfam" id="PF01402">
    <property type="entry name" value="RHH_1"/>
    <property type="match status" value="1"/>
</dbReference>
<sequence length="88" mass="9906">MSITSIRIAEDVDSSLEVLSKRLDRSKNYIINQAIKEFVARQSMEDARWQDTLVALESVKAGNSVDEQDVNAWLNSWGTGNRKSPPKP</sequence>
<gene>
    <name evidence="2" type="ORF">ACFOOG_01055</name>
</gene>